<dbReference type="SUPFAM" id="SSF49329">
    <property type="entry name" value="Cu,Zn superoxide dismutase-like"/>
    <property type="match status" value="1"/>
</dbReference>
<comment type="similarity">
    <text evidence="1">Belongs to the Cu-Zn superoxide dismutase family.</text>
</comment>
<feature type="region of interest" description="Disordered" evidence="2">
    <location>
        <begin position="98"/>
        <end position="142"/>
    </location>
</feature>
<accession>A0A7W5H5G3</accession>
<dbReference type="GO" id="GO:0005507">
    <property type="term" value="F:copper ion binding"/>
    <property type="evidence" value="ECO:0007669"/>
    <property type="project" value="InterPro"/>
</dbReference>
<organism evidence="4 5">
    <name type="scientific">Aporhodopirellula rubra</name>
    <dbReference type="NCBI Taxonomy" id="980271"/>
    <lineage>
        <taxon>Bacteria</taxon>
        <taxon>Pseudomonadati</taxon>
        <taxon>Planctomycetota</taxon>
        <taxon>Planctomycetia</taxon>
        <taxon>Pirellulales</taxon>
        <taxon>Pirellulaceae</taxon>
        <taxon>Aporhodopirellula</taxon>
    </lineage>
</organism>
<name>A0A7W5H5G3_9BACT</name>
<dbReference type="PROSITE" id="PS00087">
    <property type="entry name" value="SOD_CU_ZN_1"/>
    <property type="match status" value="1"/>
</dbReference>
<dbReference type="AlphaFoldDB" id="A0A7W5H5G3"/>
<evidence type="ECO:0000313" key="4">
    <source>
        <dbReference type="EMBL" id="MBB3207457.1"/>
    </source>
</evidence>
<dbReference type="GO" id="GO:0004784">
    <property type="term" value="F:superoxide dismutase activity"/>
    <property type="evidence" value="ECO:0007669"/>
    <property type="project" value="UniProtKB-EC"/>
</dbReference>
<dbReference type="PANTHER" id="PTHR10003">
    <property type="entry name" value="SUPEROXIDE DISMUTASE CU-ZN -RELATED"/>
    <property type="match status" value="1"/>
</dbReference>
<proteinExistence type="inferred from homology"/>
<reference evidence="4 5" key="1">
    <citation type="submission" date="2020-08" db="EMBL/GenBank/DDBJ databases">
        <title>Genomic Encyclopedia of Type Strains, Phase III (KMG-III): the genomes of soil and plant-associated and newly described type strains.</title>
        <authorList>
            <person name="Whitman W."/>
        </authorList>
    </citation>
    <scope>NUCLEOTIDE SEQUENCE [LARGE SCALE GENOMIC DNA]</scope>
    <source>
        <strain evidence="4 5">CECT 8075</strain>
    </source>
</reference>
<evidence type="ECO:0000256" key="2">
    <source>
        <dbReference type="SAM" id="MobiDB-lite"/>
    </source>
</evidence>
<dbReference type="InterPro" id="IPR018152">
    <property type="entry name" value="SOD_Cu/Zn_BS"/>
</dbReference>
<evidence type="ECO:0000256" key="1">
    <source>
        <dbReference type="ARBA" id="ARBA00010457"/>
    </source>
</evidence>
<feature type="region of interest" description="Disordered" evidence="2">
    <location>
        <begin position="30"/>
        <end position="58"/>
    </location>
</feature>
<feature type="compositionally biased region" description="Basic and acidic residues" evidence="2">
    <location>
        <begin position="133"/>
        <end position="142"/>
    </location>
</feature>
<dbReference type="Gene3D" id="2.60.40.200">
    <property type="entry name" value="Superoxide dismutase, copper/zinc binding domain"/>
    <property type="match status" value="1"/>
</dbReference>
<evidence type="ECO:0000259" key="3">
    <source>
        <dbReference type="Pfam" id="PF00080"/>
    </source>
</evidence>
<dbReference type="EMBL" id="JACHXU010000010">
    <property type="protein sequence ID" value="MBB3207457.1"/>
    <property type="molecule type" value="Genomic_DNA"/>
</dbReference>
<gene>
    <name evidence="4" type="ORF">FHS27_003278</name>
</gene>
<protein>
    <submittedName>
        <fullName evidence="4">Cu-Zn family superoxide dismutase</fullName>
        <ecNumber evidence="4">1.15.1.1</ecNumber>
    </submittedName>
</protein>
<dbReference type="Proteomes" id="UP000536179">
    <property type="component" value="Unassembled WGS sequence"/>
</dbReference>
<keyword evidence="5" id="KW-1185">Reference proteome</keyword>
<dbReference type="EC" id="1.15.1.1" evidence="4"/>
<dbReference type="InterPro" id="IPR001424">
    <property type="entry name" value="SOD_Cu_Zn_dom"/>
</dbReference>
<dbReference type="PRINTS" id="PR00068">
    <property type="entry name" value="CUZNDISMTASE"/>
</dbReference>
<dbReference type="CDD" id="cd00305">
    <property type="entry name" value="Cu-Zn_Superoxide_Dismutase"/>
    <property type="match status" value="1"/>
</dbReference>
<dbReference type="Pfam" id="PF00080">
    <property type="entry name" value="Sod_Cu"/>
    <property type="match status" value="1"/>
</dbReference>
<comment type="caution">
    <text evidence="4">The sequence shown here is derived from an EMBL/GenBank/DDBJ whole genome shotgun (WGS) entry which is preliminary data.</text>
</comment>
<evidence type="ECO:0000313" key="5">
    <source>
        <dbReference type="Proteomes" id="UP000536179"/>
    </source>
</evidence>
<feature type="domain" description="Superoxide dismutase copper/zinc binding" evidence="3">
    <location>
        <begin position="77"/>
        <end position="205"/>
    </location>
</feature>
<keyword evidence="4" id="KW-0560">Oxidoreductase</keyword>
<dbReference type="InterPro" id="IPR036423">
    <property type="entry name" value="SOD-like_Cu/Zn_dom_sf"/>
</dbReference>
<sequence>MYLLSPLRITAQCLLIVVLAGCDSDVDSNAPLSDTPPASVENDAATASQTKSDSENTNTAETMNATCNLIAIGDSGVEGTIEFVQNADKVKITGEVRGLQPGKHGFHVHEKGDLSDTQTGKSAGGHFNPTDQPHGKPSDEQRHVGDLGNIEADENGVAKIEMTDDVITLSGPNSIIGRSLMIHDGEDQFTQPTGDAGGRVAFGKIERK</sequence>
<dbReference type="InterPro" id="IPR024134">
    <property type="entry name" value="SOD_Cu/Zn_/chaperone"/>
</dbReference>